<keyword evidence="1" id="KW-0378">Hydrolase</keyword>
<protein>
    <submittedName>
        <fullName evidence="1">Homing endonuclease associated repeat-containing protein</fullName>
    </submittedName>
</protein>
<comment type="caution">
    <text evidence="1">The sequence shown here is derived from an EMBL/GenBank/DDBJ whole genome shotgun (WGS) entry which is preliminary data.</text>
</comment>
<keyword evidence="1" id="KW-0255">Endonuclease</keyword>
<dbReference type="GO" id="GO:0004519">
    <property type="term" value="F:endonuclease activity"/>
    <property type="evidence" value="ECO:0007669"/>
    <property type="project" value="UniProtKB-KW"/>
</dbReference>
<proteinExistence type="predicted"/>
<evidence type="ECO:0000313" key="1">
    <source>
        <dbReference type="EMBL" id="MFD1572036.1"/>
    </source>
</evidence>
<dbReference type="InterPro" id="IPR041025">
    <property type="entry name" value="HNH_repeat"/>
</dbReference>
<sequence length="183" mass="20292">MTGDTPSTQELLDEIHRLNAELDKPPSYQDMNAEGEYSIWVYVRRFESWNAAIEAAGYDPRPARDAYTRSELIAEIKRVAEQCGRKPTTNDMTEYGAVSQSTYLNTFESWNAALEAAGFEPRTNGQQIGHATLCLELQRLADSVDGRPTTTEMQQQGPYSPGTYIANFGSWEAALKAAGLATE</sequence>
<keyword evidence="2" id="KW-1185">Reference proteome</keyword>
<dbReference type="Proteomes" id="UP001597185">
    <property type="component" value="Unassembled WGS sequence"/>
</dbReference>
<keyword evidence="1" id="KW-0540">Nuclease</keyword>
<name>A0ABD6C5E4_9EURY</name>
<gene>
    <name evidence="1" type="ORF">ACFR9T_15860</name>
</gene>
<dbReference type="AlphaFoldDB" id="A0ABD6C5E4"/>
<reference evidence="1 2" key="1">
    <citation type="journal article" date="2019" name="Int. J. Syst. Evol. Microbiol.">
        <title>The Global Catalogue of Microorganisms (GCM) 10K type strain sequencing project: providing services to taxonomists for standard genome sequencing and annotation.</title>
        <authorList>
            <consortium name="The Broad Institute Genomics Platform"/>
            <consortium name="The Broad Institute Genome Sequencing Center for Infectious Disease"/>
            <person name="Wu L."/>
            <person name="Ma J."/>
        </authorList>
    </citation>
    <scope>NUCLEOTIDE SEQUENCE [LARGE SCALE GENOMIC DNA]</scope>
    <source>
        <strain evidence="1 2">CGMCC 1.12689</strain>
    </source>
</reference>
<dbReference type="EMBL" id="JBHUDB010000020">
    <property type="protein sequence ID" value="MFD1572036.1"/>
    <property type="molecule type" value="Genomic_DNA"/>
</dbReference>
<evidence type="ECO:0000313" key="2">
    <source>
        <dbReference type="Proteomes" id="UP001597185"/>
    </source>
</evidence>
<accession>A0ABD6C5E4</accession>
<dbReference type="Pfam" id="PF18780">
    <property type="entry name" value="HNH_repeat"/>
    <property type="match status" value="3"/>
</dbReference>
<organism evidence="1 2">
    <name type="scientific">Halorubrum laminariae</name>
    <dbReference type="NCBI Taxonomy" id="1433523"/>
    <lineage>
        <taxon>Archaea</taxon>
        <taxon>Methanobacteriati</taxon>
        <taxon>Methanobacteriota</taxon>
        <taxon>Stenosarchaea group</taxon>
        <taxon>Halobacteria</taxon>
        <taxon>Halobacteriales</taxon>
        <taxon>Haloferacaceae</taxon>
        <taxon>Halorubrum</taxon>
    </lineage>
</organism>
<dbReference type="RefSeq" id="WP_256419343.1">
    <property type="nucleotide sequence ID" value="NZ_JANHDL010000017.1"/>
</dbReference>